<name>A0ABN0SK73_9MICO</name>
<dbReference type="EMBL" id="BAAAAF010000001">
    <property type="protein sequence ID" value="GAA0034447.1"/>
    <property type="molecule type" value="Genomic_DNA"/>
</dbReference>
<dbReference type="RefSeq" id="WP_339391425.1">
    <property type="nucleotide sequence ID" value="NZ_BAAAAF010000001.1"/>
</dbReference>
<proteinExistence type="predicted"/>
<gene>
    <name evidence="3" type="ORF">NCCP602_04080</name>
</gene>
<evidence type="ECO:0000259" key="2">
    <source>
        <dbReference type="Pfam" id="PF00857"/>
    </source>
</evidence>
<dbReference type="Proteomes" id="UP001498238">
    <property type="component" value="Unassembled WGS sequence"/>
</dbReference>
<dbReference type="Pfam" id="PF00857">
    <property type="entry name" value="Isochorismatase"/>
    <property type="match status" value="1"/>
</dbReference>
<dbReference type="InterPro" id="IPR036380">
    <property type="entry name" value="Isochorismatase-like_sf"/>
</dbReference>
<evidence type="ECO:0000313" key="3">
    <source>
        <dbReference type="EMBL" id="GAA0034447.1"/>
    </source>
</evidence>
<dbReference type="SUPFAM" id="SSF52499">
    <property type="entry name" value="Isochorismatase-like hydrolases"/>
    <property type="match status" value="1"/>
</dbReference>
<dbReference type="PANTHER" id="PTHR43540:SF14">
    <property type="entry name" value="ISOCHORISMATASE"/>
    <property type="match status" value="1"/>
</dbReference>
<accession>A0ABN0SK73</accession>
<feature type="domain" description="Isochorismatase-like" evidence="2">
    <location>
        <begin position="20"/>
        <end position="152"/>
    </location>
</feature>
<evidence type="ECO:0000313" key="4">
    <source>
        <dbReference type="Proteomes" id="UP001498238"/>
    </source>
</evidence>
<protein>
    <submittedName>
        <fullName evidence="3">Cysteine hydrolase family protein</fullName>
    </submittedName>
</protein>
<dbReference type="PANTHER" id="PTHR43540">
    <property type="entry name" value="PEROXYUREIDOACRYLATE/UREIDOACRYLATE AMIDOHYDROLASE-RELATED"/>
    <property type="match status" value="1"/>
</dbReference>
<dbReference type="Gene3D" id="3.40.50.850">
    <property type="entry name" value="Isochorismatase-like"/>
    <property type="match status" value="1"/>
</dbReference>
<dbReference type="InterPro" id="IPR050272">
    <property type="entry name" value="Isochorismatase-like_hydrls"/>
</dbReference>
<comment type="caution">
    <text evidence="3">The sequence shown here is derived from an EMBL/GenBank/DDBJ whole genome shotgun (WGS) entry which is preliminary data.</text>
</comment>
<organism evidence="3 4">
    <name type="scientific">Brevibacterium metallidurans</name>
    <dbReference type="NCBI Taxonomy" id="1482676"/>
    <lineage>
        <taxon>Bacteria</taxon>
        <taxon>Bacillati</taxon>
        <taxon>Actinomycetota</taxon>
        <taxon>Actinomycetes</taxon>
        <taxon>Micrococcales</taxon>
        <taxon>Brevibacteriaceae</taxon>
        <taxon>Brevibacterium</taxon>
    </lineage>
</organism>
<keyword evidence="4" id="KW-1185">Reference proteome</keyword>
<dbReference type="InterPro" id="IPR000868">
    <property type="entry name" value="Isochorismatase-like_dom"/>
</dbReference>
<reference evidence="3 4" key="1">
    <citation type="submission" date="2024-01" db="EMBL/GenBank/DDBJ databases">
        <title>Characterization of antibiotic resistant novel bacterial strains and their environmental applications.</title>
        <authorList>
            <person name="Manzoor S."/>
            <person name="Abbas S."/>
            <person name="Arshad M."/>
            <person name="Ahmed I."/>
        </authorList>
    </citation>
    <scope>NUCLEOTIDE SEQUENCE [LARGE SCALE GENOMIC DNA]</scope>
    <source>
        <strain evidence="3 4">NCCP-602</strain>
    </source>
</reference>
<dbReference type="GO" id="GO:0016787">
    <property type="term" value="F:hydrolase activity"/>
    <property type="evidence" value="ECO:0007669"/>
    <property type="project" value="UniProtKB-KW"/>
</dbReference>
<sequence>MSTDSTAQSQPALPSDRPKTALVVIDAQNGVLAEAWNTAEVVGTIADLVDRARDSGTEVVWVRHNSDELPLDSEQWQIVAGLTPAEGEAIVEKTHASSYEDTDFEDVLAARGIGHLVVTGAQTDCCVRSTIHGGFARGYDVTLVADAHTTEDLTEWGAPPPQDVISHTNLSWTFESGPGRTAAVKEASEVDFGTR</sequence>
<evidence type="ECO:0000256" key="1">
    <source>
        <dbReference type="ARBA" id="ARBA00022801"/>
    </source>
</evidence>
<dbReference type="CDD" id="cd01014">
    <property type="entry name" value="nicotinamidase_related"/>
    <property type="match status" value="1"/>
</dbReference>
<keyword evidence="1 3" id="KW-0378">Hydrolase</keyword>